<accession>A0A0C5CSN2</accession>
<feature type="transmembrane region" description="Helical" evidence="2">
    <location>
        <begin position="16"/>
        <end position="43"/>
    </location>
</feature>
<feature type="domain" description="VTT" evidence="3">
    <location>
        <begin position="30"/>
        <end position="156"/>
    </location>
</feature>
<gene>
    <name evidence="5" type="ORF">HMPREF3213_03084</name>
    <name evidence="4" type="ORF">SB48_HM08orf05845</name>
</gene>
<keyword evidence="2" id="KW-0812">Transmembrane</keyword>
<dbReference type="Proteomes" id="UP000032024">
    <property type="component" value="Chromosome"/>
</dbReference>
<dbReference type="Proteomes" id="UP000070376">
    <property type="component" value="Unassembled WGS sequence"/>
</dbReference>
<dbReference type="PATRIC" id="fig|1398.18.peg.3634"/>
<dbReference type="EMBL" id="CP010525">
    <property type="protein sequence ID" value="AJO24472.1"/>
    <property type="molecule type" value="Genomic_DNA"/>
</dbReference>
<name>A0A0C5CSN2_HEYCO</name>
<dbReference type="InterPro" id="IPR051311">
    <property type="entry name" value="DedA_domain"/>
</dbReference>
<sequence length="199" mass="22189">MFSDFVTQILTALADLGYFGVAIGLAIEIIPSEIVLAYAGYLISRGEINYFGAIAAGTLGILIAQLILYWIGAYGGRPFLLKYGKYLLIHERHLDVAEEWFNKYGAGVIFTGRFIPVIRQAISIPAGIAKMSYFKFIFFTLLATIPWAVLFIFLGERLASNWAQIDDVAAPYVKPVTIIAIVIIVLYIAYSMYRKKKKA</sequence>
<keyword evidence="2" id="KW-1133">Transmembrane helix</keyword>
<dbReference type="RefSeq" id="WP_026685193.1">
    <property type="nucleotide sequence ID" value="NZ_CP010525.1"/>
</dbReference>
<dbReference type="STRING" id="1398.AB434_1657"/>
<dbReference type="Pfam" id="PF09335">
    <property type="entry name" value="VTT_dom"/>
    <property type="match status" value="1"/>
</dbReference>
<feature type="transmembrane region" description="Helical" evidence="2">
    <location>
        <begin position="175"/>
        <end position="193"/>
    </location>
</feature>
<comment type="similarity">
    <text evidence="1">Belongs to the DedA family.</text>
</comment>
<reference evidence="7" key="4">
    <citation type="submission" date="2016-01" db="EMBL/GenBank/DDBJ databases">
        <authorList>
            <person name="Mitreva M."/>
            <person name="Pepin K.H."/>
            <person name="Mihindukulasuriya K.A."/>
            <person name="Fulton R."/>
            <person name="Fronick C."/>
            <person name="O'Laughlin M."/>
            <person name="Miner T."/>
            <person name="Herter B."/>
            <person name="Rosa B.A."/>
            <person name="Cordes M."/>
            <person name="Tomlinson C."/>
            <person name="Wollam A."/>
            <person name="Palsikar V.B."/>
            <person name="Mardis E.R."/>
            <person name="Wilson R.K."/>
        </authorList>
    </citation>
    <scope>NUCLEOTIDE SEQUENCE [LARGE SCALE GENOMIC DNA]</scope>
    <source>
        <strain evidence="7">GED7749B</strain>
    </source>
</reference>
<dbReference type="GO" id="GO:0005886">
    <property type="term" value="C:plasma membrane"/>
    <property type="evidence" value="ECO:0007669"/>
    <property type="project" value="TreeGrafter"/>
</dbReference>
<reference evidence="6" key="2">
    <citation type="submission" date="2015-01" db="EMBL/GenBank/DDBJ databases">
        <title>Comparative genome analysis of Bacillus coagulans HM-08, Clostridium butyricum HM-68, Bacillus subtilis HM-66 and Bacillus paralicheniformis BL-09.</title>
        <authorList>
            <person name="Zhang H."/>
        </authorList>
    </citation>
    <scope>NUCLEOTIDE SEQUENCE [LARGE SCALE GENOMIC DNA]</scope>
    <source>
        <strain evidence="6">HM-08</strain>
    </source>
</reference>
<dbReference type="InterPro" id="IPR032816">
    <property type="entry name" value="VTT_dom"/>
</dbReference>
<evidence type="ECO:0000256" key="1">
    <source>
        <dbReference type="ARBA" id="ARBA00010792"/>
    </source>
</evidence>
<dbReference type="PANTHER" id="PTHR42709">
    <property type="entry name" value="ALKALINE PHOSPHATASE LIKE PROTEIN"/>
    <property type="match status" value="1"/>
</dbReference>
<evidence type="ECO:0000313" key="7">
    <source>
        <dbReference type="Proteomes" id="UP000070376"/>
    </source>
</evidence>
<dbReference type="EMBL" id="LRPN01000148">
    <property type="protein sequence ID" value="KWZ78228.1"/>
    <property type="molecule type" value="Genomic_DNA"/>
</dbReference>
<dbReference type="PANTHER" id="PTHR42709:SF8">
    <property type="entry name" value="UNDECAPRENYL PHOSPHATE TRANSPORTER A"/>
    <property type="match status" value="1"/>
</dbReference>
<keyword evidence="2" id="KW-0472">Membrane</keyword>
<reference evidence="4" key="1">
    <citation type="submission" date="2015-01" db="EMBL/GenBank/DDBJ databases">
        <title>Comparative genome analysis of Bacillus coagulans HM-08, Clostridium butyricum HM-68, Bacillus subtilis HM-66 and Bacillus licheniformis BL-09.</title>
        <authorList>
            <person name="Zhang H."/>
        </authorList>
    </citation>
    <scope>NUCLEOTIDE SEQUENCE [LARGE SCALE GENOMIC DNA]</scope>
    <source>
        <strain evidence="4">HM-08</strain>
    </source>
</reference>
<keyword evidence="6" id="KW-1185">Reference proteome</keyword>
<protein>
    <submittedName>
        <fullName evidence="5">SNARE-like domain protein</fullName>
    </submittedName>
</protein>
<organism evidence="5 7">
    <name type="scientific">Heyndrickxia coagulans</name>
    <name type="common">Weizmannia coagulans</name>
    <dbReference type="NCBI Taxonomy" id="1398"/>
    <lineage>
        <taxon>Bacteria</taxon>
        <taxon>Bacillati</taxon>
        <taxon>Bacillota</taxon>
        <taxon>Bacilli</taxon>
        <taxon>Bacillales</taxon>
        <taxon>Bacillaceae</taxon>
        <taxon>Heyndrickxia</taxon>
    </lineage>
</organism>
<proteinExistence type="inferred from homology"/>
<evidence type="ECO:0000256" key="2">
    <source>
        <dbReference type="SAM" id="Phobius"/>
    </source>
</evidence>
<evidence type="ECO:0000313" key="6">
    <source>
        <dbReference type="Proteomes" id="UP000032024"/>
    </source>
</evidence>
<evidence type="ECO:0000259" key="3">
    <source>
        <dbReference type="Pfam" id="PF09335"/>
    </source>
</evidence>
<feature type="transmembrane region" description="Helical" evidence="2">
    <location>
        <begin position="134"/>
        <end position="155"/>
    </location>
</feature>
<reference evidence="5" key="3">
    <citation type="submission" date="2016-01" db="EMBL/GenBank/DDBJ databases">
        <authorList>
            <person name="Oliw E.H."/>
        </authorList>
    </citation>
    <scope>NUCLEOTIDE SEQUENCE [LARGE SCALE GENOMIC DNA]</scope>
    <source>
        <strain evidence="5">GED7749B</strain>
    </source>
</reference>
<evidence type="ECO:0000313" key="5">
    <source>
        <dbReference type="EMBL" id="KWZ78228.1"/>
    </source>
</evidence>
<dbReference type="AlphaFoldDB" id="A0A0C5CSN2"/>
<evidence type="ECO:0000313" key="4">
    <source>
        <dbReference type="EMBL" id="AJO24472.1"/>
    </source>
</evidence>
<feature type="transmembrane region" description="Helical" evidence="2">
    <location>
        <begin position="50"/>
        <end position="71"/>
    </location>
</feature>